<comment type="caution">
    <text evidence="1">The sequence shown here is derived from an EMBL/GenBank/DDBJ whole genome shotgun (WGS) entry which is preliminary data.</text>
</comment>
<accession>A0ABW6KJ12</accession>
<dbReference type="RefSeq" id="WP_389362656.1">
    <property type="nucleotide sequence ID" value="NZ_JBIACK010000011.1"/>
</dbReference>
<sequence length="93" mass="11262">MKIIVSQPYIKIIRTICDNKQHSIETEEFLHLYPDKIYSPTNVFQLQNVFDMSFRRINHLQGFLYLHTNQGVFSYNVTQDPFRFIDEYKRLKS</sequence>
<proteinExistence type="predicted"/>
<name>A0ABW6KJ12_9BACI</name>
<keyword evidence="2" id="KW-1185">Reference proteome</keyword>
<dbReference type="EMBL" id="JBIACK010000011">
    <property type="protein sequence ID" value="MFE8702692.1"/>
    <property type="molecule type" value="Genomic_DNA"/>
</dbReference>
<protein>
    <submittedName>
        <fullName evidence="1">Uncharacterized protein</fullName>
    </submittedName>
</protein>
<dbReference type="Proteomes" id="UP001601059">
    <property type="component" value="Unassembled WGS sequence"/>
</dbReference>
<evidence type="ECO:0000313" key="2">
    <source>
        <dbReference type="Proteomes" id="UP001601059"/>
    </source>
</evidence>
<organism evidence="1 2">
    <name type="scientific">Cytobacillus spartinae</name>
    <dbReference type="NCBI Taxonomy" id="3299023"/>
    <lineage>
        <taxon>Bacteria</taxon>
        <taxon>Bacillati</taxon>
        <taxon>Bacillota</taxon>
        <taxon>Bacilli</taxon>
        <taxon>Bacillales</taxon>
        <taxon>Bacillaceae</taxon>
        <taxon>Cytobacillus</taxon>
    </lineage>
</organism>
<gene>
    <name evidence="1" type="ORF">ACFYKX_18995</name>
</gene>
<evidence type="ECO:0000313" key="1">
    <source>
        <dbReference type="EMBL" id="MFE8702692.1"/>
    </source>
</evidence>
<reference evidence="1 2" key="1">
    <citation type="submission" date="2024-08" db="EMBL/GenBank/DDBJ databases">
        <title>Two novel Cytobacillus novel species.</title>
        <authorList>
            <person name="Liu G."/>
        </authorList>
    </citation>
    <scope>NUCLEOTIDE SEQUENCE [LARGE SCALE GENOMIC DNA]</scope>
    <source>
        <strain evidence="1 2">FJAT-54145</strain>
    </source>
</reference>